<dbReference type="InterPro" id="IPR055179">
    <property type="entry name" value="Tex-like_central_region"/>
</dbReference>
<proteinExistence type="predicted"/>
<keyword evidence="3" id="KW-1185">Reference proteome</keyword>
<dbReference type="InterPro" id="IPR010994">
    <property type="entry name" value="RuvA_2-like"/>
</dbReference>
<dbReference type="SMART" id="SM00732">
    <property type="entry name" value="YqgFc"/>
    <property type="match status" value="1"/>
</dbReference>
<dbReference type="PANTHER" id="PTHR10724:SF10">
    <property type="entry name" value="S1 RNA-BINDING DOMAIN-CONTAINING PROTEIN 1"/>
    <property type="match status" value="1"/>
</dbReference>
<reference evidence="2 3" key="1">
    <citation type="submission" date="2022-01" db="EMBL/GenBank/DDBJ databases">
        <title>Desulfofustis limnae sp. nov., a novel mesophilic sulfate-reducing bacterium isolated from marsh soil.</title>
        <authorList>
            <person name="Watanabe M."/>
            <person name="Takahashi A."/>
            <person name="Kojima H."/>
            <person name="Fukui M."/>
        </authorList>
    </citation>
    <scope>NUCLEOTIDE SEQUENCE [LARGE SCALE GENOMIC DNA]</scope>
    <source>
        <strain evidence="2 3">PPLL</strain>
    </source>
</reference>
<dbReference type="InterPro" id="IPR050437">
    <property type="entry name" value="Ribos_protein_bS1-like"/>
</dbReference>
<dbReference type="InterPro" id="IPR006641">
    <property type="entry name" value="YqgF/RNaseH-like_dom"/>
</dbReference>
<dbReference type="CDD" id="cd05685">
    <property type="entry name" value="S1_Tex"/>
    <property type="match status" value="1"/>
</dbReference>
<dbReference type="SMART" id="SM00316">
    <property type="entry name" value="S1"/>
    <property type="match status" value="1"/>
</dbReference>
<evidence type="ECO:0000313" key="2">
    <source>
        <dbReference type="EMBL" id="BDD87479.1"/>
    </source>
</evidence>
<dbReference type="InterPro" id="IPR032639">
    <property type="entry name" value="Tex_YqgF"/>
</dbReference>
<dbReference type="Pfam" id="PF00575">
    <property type="entry name" value="S1"/>
    <property type="match status" value="1"/>
</dbReference>
<dbReference type="Pfam" id="PF16921">
    <property type="entry name" value="Tex_YqgF"/>
    <property type="match status" value="1"/>
</dbReference>
<dbReference type="InterPro" id="IPR037027">
    <property type="entry name" value="YqgF/RNaseH-like_dom_sf"/>
</dbReference>
<dbReference type="Gene3D" id="1.10.10.650">
    <property type="entry name" value="RuvA domain 2-like"/>
    <property type="match status" value="1"/>
</dbReference>
<dbReference type="Pfam" id="PF12836">
    <property type="entry name" value="HHH_3"/>
    <property type="match status" value="1"/>
</dbReference>
<protein>
    <submittedName>
        <fullName evidence="2">RNA-binding transcriptional accessory protein</fullName>
    </submittedName>
</protein>
<dbReference type="PROSITE" id="PS50126">
    <property type="entry name" value="S1"/>
    <property type="match status" value="1"/>
</dbReference>
<dbReference type="SUPFAM" id="SSF50249">
    <property type="entry name" value="Nucleic acid-binding proteins"/>
    <property type="match status" value="1"/>
</dbReference>
<dbReference type="RefSeq" id="WP_284154505.1">
    <property type="nucleotide sequence ID" value="NZ_AP025516.1"/>
</dbReference>
<dbReference type="EMBL" id="AP025516">
    <property type="protein sequence ID" value="BDD87479.1"/>
    <property type="molecule type" value="Genomic_DNA"/>
</dbReference>
<dbReference type="Gene3D" id="3.30.420.140">
    <property type="entry name" value="YqgF/RNase H-like domain"/>
    <property type="match status" value="1"/>
</dbReference>
<dbReference type="InterPro" id="IPR018974">
    <property type="entry name" value="Tex-like_N"/>
</dbReference>
<dbReference type="InterPro" id="IPR012337">
    <property type="entry name" value="RNaseH-like_sf"/>
</dbReference>
<dbReference type="Gene3D" id="2.40.50.140">
    <property type="entry name" value="Nucleic acid-binding proteins"/>
    <property type="match status" value="1"/>
</dbReference>
<dbReference type="Proteomes" id="UP000830055">
    <property type="component" value="Chromosome"/>
</dbReference>
<dbReference type="Gene3D" id="1.10.3500.10">
    <property type="entry name" value="Tex N-terminal region-like"/>
    <property type="match status" value="1"/>
</dbReference>
<dbReference type="Pfam" id="PF17674">
    <property type="entry name" value="HHH_9"/>
    <property type="match status" value="1"/>
</dbReference>
<dbReference type="PANTHER" id="PTHR10724">
    <property type="entry name" value="30S RIBOSOMAL PROTEIN S1"/>
    <property type="match status" value="1"/>
</dbReference>
<dbReference type="InterPro" id="IPR012340">
    <property type="entry name" value="NA-bd_OB-fold"/>
</dbReference>
<dbReference type="Pfam" id="PF09371">
    <property type="entry name" value="Tex_N"/>
    <property type="match status" value="1"/>
</dbReference>
<feature type="domain" description="S1 motif" evidence="1">
    <location>
        <begin position="635"/>
        <end position="704"/>
    </location>
</feature>
<sequence length="706" mass="77622">MHDTFYARTAQHLAISATQVAAAATLFDAGATVPFIARYRKEMTGSLDEIQLLAIRDSLARQAELEKRRSAIIASLQERTLLTDDLLAAVKAAETMTILEDVYLPWRPKRRTRAAIARERGLEPLAESLLRGTQSRSLSSYITADGAVPSTEQALAGARDIIAERISEDVLSRRDVRTLFRSTAVIHARAVEKNRDNSATYRDYFDWREPVRKIASHRLHALFRGEQEKALTLTIRPEEKAALKILQRRWLKNPAHHNQLLAAIEDGYRRLLAPSLETELRRELKERADTEAIAVFAANVRELLLAPPLGQKRVMALDPGYRTGAKLVCLDSQGALLEHTTIYPTQGEKQRLAAAHTVEKLVHKHGIEAVAVGSGTAGRETESFVRECGLEKHIVVTLVNEDGASVYSASATARREFPDLDVTVRGAISIGRRLQDPLAELVKIDPKSIGVGQYQHDVNQSALAEALEAVVTSCVNNVGVELNTASSELLSFVSGIGPALAANIVARRLENGPFRSRRDLLGVPRLGAKAFEQAAGFLRISDGTHPLDASAVHPERYQLVEQMAADLGVGVKDLMTSNSLRQSIDLSRYRSDSVGEPTLVDILAELAKPGRDPRESFTSFAFAEGIAKIEDLRPGMILPGLITNVTSFGAFADIGVHRDGLIHISQLADRFISDPADVVRVRQRVTVRVLDVDLERKRINLSLRGV</sequence>
<dbReference type="SUPFAM" id="SSF53098">
    <property type="entry name" value="Ribonuclease H-like"/>
    <property type="match status" value="1"/>
</dbReference>
<dbReference type="Pfam" id="PF22706">
    <property type="entry name" value="Tex_central_region"/>
    <property type="match status" value="1"/>
</dbReference>
<accession>A0ABM7W964</accession>
<dbReference type="InterPro" id="IPR023323">
    <property type="entry name" value="Tex-like_dom_sf"/>
</dbReference>
<name>A0ABM7W964_9BACT</name>
<evidence type="ECO:0000259" key="1">
    <source>
        <dbReference type="PROSITE" id="PS50126"/>
    </source>
</evidence>
<organism evidence="2 3">
    <name type="scientific">Desulfofustis limnaeus</name>
    <dbReference type="NCBI Taxonomy" id="2740163"/>
    <lineage>
        <taxon>Bacteria</taxon>
        <taxon>Pseudomonadati</taxon>
        <taxon>Thermodesulfobacteriota</taxon>
        <taxon>Desulfobulbia</taxon>
        <taxon>Desulfobulbales</taxon>
        <taxon>Desulfocapsaceae</taxon>
        <taxon>Desulfofustis</taxon>
    </lineage>
</organism>
<dbReference type="InterPro" id="IPR044146">
    <property type="entry name" value="S1_Tex"/>
</dbReference>
<dbReference type="InterPro" id="IPR023319">
    <property type="entry name" value="Tex-like_HTH_dom_sf"/>
</dbReference>
<dbReference type="SUPFAM" id="SSF158832">
    <property type="entry name" value="Tex N-terminal region-like"/>
    <property type="match status" value="1"/>
</dbReference>
<dbReference type="Gene3D" id="1.10.150.310">
    <property type="entry name" value="Tex RuvX-like domain-like"/>
    <property type="match status" value="1"/>
</dbReference>
<gene>
    <name evidence="2" type="ORF">DPPLL_18440</name>
</gene>
<evidence type="ECO:0000313" key="3">
    <source>
        <dbReference type="Proteomes" id="UP000830055"/>
    </source>
</evidence>
<dbReference type="SUPFAM" id="SSF47781">
    <property type="entry name" value="RuvA domain 2-like"/>
    <property type="match status" value="2"/>
</dbReference>
<dbReference type="InterPro" id="IPR003029">
    <property type="entry name" value="S1_domain"/>
</dbReference>
<dbReference type="InterPro" id="IPR041692">
    <property type="entry name" value="HHH_9"/>
</dbReference>